<proteinExistence type="predicted"/>
<dbReference type="Gene3D" id="3.90.70.10">
    <property type="entry name" value="Cysteine proteinases"/>
    <property type="match status" value="1"/>
</dbReference>
<feature type="domain" description="Peptidase C39" evidence="3">
    <location>
        <begin position="89"/>
        <end position="218"/>
    </location>
</feature>
<name>A0A454D4T3_VIBHA</name>
<evidence type="ECO:0000313" key="5">
    <source>
        <dbReference type="Proteomes" id="UP000008367"/>
    </source>
</evidence>
<dbReference type="InterPro" id="IPR056823">
    <property type="entry name" value="TEN-like_YD-shell"/>
</dbReference>
<dbReference type="InterPro" id="IPR050708">
    <property type="entry name" value="T6SS_VgrG/RHS"/>
</dbReference>
<evidence type="ECO:0000256" key="2">
    <source>
        <dbReference type="SAM" id="MobiDB-lite"/>
    </source>
</evidence>
<comment type="caution">
    <text evidence="4">The sequence shown here is derived from an EMBL/GenBank/DDBJ whole genome shotgun (WGS) entry which is preliminary data.</text>
</comment>
<feature type="region of interest" description="Disordered" evidence="2">
    <location>
        <begin position="240"/>
        <end position="278"/>
    </location>
</feature>
<dbReference type="Pfam" id="PF05593">
    <property type="entry name" value="RHS_repeat"/>
    <property type="match status" value="1"/>
</dbReference>
<dbReference type="PANTHER" id="PTHR32305">
    <property type="match status" value="1"/>
</dbReference>
<organism evidence="4 5">
    <name type="scientific">Vibrio harveyi</name>
    <name type="common">Beneckea harveyi</name>
    <dbReference type="NCBI Taxonomy" id="669"/>
    <lineage>
        <taxon>Bacteria</taxon>
        <taxon>Pseudomonadati</taxon>
        <taxon>Pseudomonadota</taxon>
        <taxon>Gammaproteobacteria</taxon>
        <taxon>Vibrionales</taxon>
        <taxon>Vibrionaceae</taxon>
        <taxon>Vibrio</taxon>
    </lineage>
</organism>
<dbReference type="Pfam" id="PF25023">
    <property type="entry name" value="TEN_YD-shell"/>
    <property type="match status" value="1"/>
</dbReference>
<dbReference type="InterPro" id="IPR031325">
    <property type="entry name" value="RHS_repeat"/>
</dbReference>
<dbReference type="InterPro" id="IPR006530">
    <property type="entry name" value="YD"/>
</dbReference>
<dbReference type="PANTHER" id="PTHR32305:SF15">
    <property type="entry name" value="PROTEIN RHSA-RELATED"/>
    <property type="match status" value="1"/>
</dbReference>
<dbReference type="Pfam" id="PF03412">
    <property type="entry name" value="Peptidase_C39"/>
    <property type="match status" value="1"/>
</dbReference>
<dbReference type="GO" id="GO:0008233">
    <property type="term" value="F:peptidase activity"/>
    <property type="evidence" value="ECO:0007669"/>
    <property type="project" value="InterPro"/>
</dbReference>
<dbReference type="NCBIfam" id="TIGR01643">
    <property type="entry name" value="YD_repeat_2x"/>
    <property type="match status" value="6"/>
</dbReference>
<evidence type="ECO:0000313" key="4">
    <source>
        <dbReference type="EMBL" id="EKM33708.1"/>
    </source>
</evidence>
<evidence type="ECO:0000259" key="3">
    <source>
        <dbReference type="PROSITE" id="PS50990"/>
    </source>
</evidence>
<gene>
    <name evidence="4" type="ORF">VCHENC02_0872</name>
</gene>
<dbReference type="InterPro" id="IPR005074">
    <property type="entry name" value="Peptidase_C39"/>
</dbReference>
<reference evidence="4 5" key="1">
    <citation type="submission" date="2012-10" db="EMBL/GenBank/DDBJ databases">
        <title>Genome sequence of Vibrio Cholerae HENC-02.</title>
        <authorList>
            <person name="Eppinger M."/>
            <person name="Hasan N.A."/>
            <person name="Sengamalay N."/>
            <person name="Hine E."/>
            <person name="Su Q."/>
            <person name="Daugherty S.C."/>
            <person name="Young S."/>
            <person name="Sadzewicz L."/>
            <person name="Tallon L."/>
            <person name="Cebula T.A."/>
            <person name="Ravel J."/>
            <person name="Colwell R.R."/>
        </authorList>
    </citation>
    <scope>NUCLEOTIDE SEQUENCE [LARGE SCALE GENOMIC DNA]</scope>
    <source>
        <strain evidence="4 5">HENC-02</strain>
    </source>
</reference>
<dbReference type="EMBL" id="AJSR01000141">
    <property type="protein sequence ID" value="EKM33708.1"/>
    <property type="molecule type" value="Genomic_DNA"/>
</dbReference>
<keyword evidence="1" id="KW-0677">Repeat</keyword>
<dbReference type="GO" id="GO:0005524">
    <property type="term" value="F:ATP binding"/>
    <property type="evidence" value="ECO:0007669"/>
    <property type="project" value="InterPro"/>
</dbReference>
<dbReference type="GO" id="GO:0016020">
    <property type="term" value="C:membrane"/>
    <property type="evidence" value="ECO:0007669"/>
    <property type="project" value="InterPro"/>
</dbReference>
<dbReference type="AlphaFoldDB" id="A0A454D4T3"/>
<dbReference type="Gene3D" id="2.180.10.10">
    <property type="entry name" value="RHS repeat-associated core"/>
    <property type="match status" value="2"/>
</dbReference>
<protein>
    <submittedName>
        <fullName evidence="4">RHS Repeat family protein</fullName>
    </submittedName>
</protein>
<evidence type="ECO:0000256" key="1">
    <source>
        <dbReference type="ARBA" id="ARBA00022737"/>
    </source>
</evidence>
<feature type="non-terminal residue" evidence="4">
    <location>
        <position position="858"/>
    </location>
</feature>
<dbReference type="PROSITE" id="PS50990">
    <property type="entry name" value="PEPTIDASE_C39"/>
    <property type="match status" value="1"/>
</dbReference>
<accession>A0A454D4T3</accession>
<sequence length="858" mass="95655">MACNARFTGQYSTASQLFNEVIQANQDSDYSGAQQMVAKAKSRLAVLRLMENNPEEAKNLFADVATQAPDWRLRTYASIWLRKLSLLEQDAGGLLDCGTRALAYLLNRDGHFNESEKVLAYVPANEAEGFNIEELTQLAVQYGYHALAVKATVAELAELTEPAILQISRASTGGKGHYWVLERVEAGQFHIVDPQMNRRFQFSAEQLEKEWQGNVILLSQISTPQVGTLLSLEDAKSTHGGCCGIQRPPSEGGEPGSEPDDNAPNKEGSNADKSCRGRGAPTWSVNMVNLNLYMTDTPLWYDNTVGPGVEIKLSYNTQSVLAQNEPFGHRWMFNYSSYLVVDPGGAVTIFETDGSESVFVQNSKGEYQSDRYSSTSLTHDEHGKWSLTYADGSQRIYGVPEGTKALQNFLLAEVDNAGHQVSFGYDENAKMTHVTDALGRVTHLHYNSLGLIERVDDPFGRYALFEYDEARNLVALTDMEGYRAALTYGEDHLVTSLTDAKGTTQFNIEPADGIKNNFNAYNAPGTAMWENYRITVTLPTGGKEEYYFDGYHKKSWYVDADHYQEYGSSKNNSHSKTPKTVYEFVVPNGRSGEISKITYPDGASVAYKYYSNNKLKSVTDPFGQKVEYSWTKTGQLSRKVDSLGHSTQLTYADNGLDMVRISSPFGDERFTYDDKHRVIQYTDVDGLSTGYGYDSNGNLISTTDANGVTTALDRDDKGRVTSIRVGSEIVSRYEYDEIGRVISNKDASDYETHFQYNKINTLIQIRDAANRTIQRQFGSCPRVLEKETLPGGRDYQYRYDAQKQLTEVINPAKGRIKIGRSKSGQITSLTDQHQNQTSFEYTTSGALSKKIYPDGSVL</sequence>
<dbReference type="GO" id="GO:0006508">
    <property type="term" value="P:proteolysis"/>
    <property type="evidence" value="ECO:0007669"/>
    <property type="project" value="InterPro"/>
</dbReference>
<dbReference type="Proteomes" id="UP000008367">
    <property type="component" value="Unassembled WGS sequence"/>
</dbReference>